<evidence type="ECO:0000313" key="1">
    <source>
        <dbReference type="EMBL" id="EKC69111.1"/>
    </source>
</evidence>
<name>K1UC94_9ZZZZ</name>
<gene>
    <name evidence="1" type="ORF">LEA_08460</name>
</gene>
<accession>K1UC94</accession>
<dbReference type="EMBL" id="AJWY01005628">
    <property type="protein sequence ID" value="EKC69111.1"/>
    <property type="molecule type" value="Genomic_DNA"/>
</dbReference>
<comment type="caution">
    <text evidence="1">The sequence shown here is derived from an EMBL/GenBank/DDBJ whole genome shotgun (WGS) entry which is preliminary data.</text>
</comment>
<protein>
    <submittedName>
        <fullName evidence="1">Uncharacterized protein</fullName>
    </submittedName>
</protein>
<dbReference type="AlphaFoldDB" id="K1UC94"/>
<sequence>DIKQQKISFMNQTCNYSITKGIDYNGEHYSLTELDQINLARVEYSVKSNPDLPVLYKADGKNFREYTADEILELSSLVYRWVTYHRMYLNLIKEQISSMTDIDDIISLNYGTSLSDEEKQSQLTSIISNNDPDLHIEIIDDDFDYNSFFRKIDIDSLMDTNSRPTDIL</sequence>
<feature type="non-terminal residue" evidence="1">
    <location>
        <position position="1"/>
    </location>
</feature>
<reference evidence="1" key="1">
    <citation type="journal article" date="2013" name="Environ. Microbiol.">
        <title>Microbiota from the distal guts of lean and obese adolescents exhibit partial functional redundancy besides clear differences in community structure.</title>
        <authorList>
            <person name="Ferrer M."/>
            <person name="Ruiz A."/>
            <person name="Lanza F."/>
            <person name="Haange S.B."/>
            <person name="Oberbach A."/>
            <person name="Till H."/>
            <person name="Bargiela R."/>
            <person name="Campoy C."/>
            <person name="Segura M.T."/>
            <person name="Richter M."/>
            <person name="von Bergen M."/>
            <person name="Seifert J."/>
            <person name="Suarez A."/>
        </authorList>
    </citation>
    <scope>NUCLEOTIDE SEQUENCE</scope>
</reference>
<organism evidence="1">
    <name type="scientific">human gut metagenome</name>
    <dbReference type="NCBI Taxonomy" id="408170"/>
    <lineage>
        <taxon>unclassified sequences</taxon>
        <taxon>metagenomes</taxon>
        <taxon>organismal metagenomes</taxon>
    </lineage>
</organism>
<proteinExistence type="predicted"/>